<dbReference type="CDD" id="cd00383">
    <property type="entry name" value="trans_reg_C"/>
    <property type="match status" value="1"/>
</dbReference>
<dbReference type="PROSITE" id="PS51755">
    <property type="entry name" value="OMPR_PHOB"/>
    <property type="match status" value="1"/>
</dbReference>
<dbReference type="Proteomes" id="UP000233425">
    <property type="component" value="Unassembled WGS sequence"/>
</dbReference>
<keyword evidence="2" id="KW-0597">Phosphoprotein</keyword>
<dbReference type="GeneID" id="93768758"/>
<comment type="function">
    <text evidence="7">May play the central regulatory role in sporulation. It may be an element of the effector pathway responsible for the activation of sporulation genes in response to nutritional stress. Spo0A may act in concert with spo0H (a sigma factor) to control the expression of some genes that are critical to the sporulation process.</text>
</comment>
<accession>A0A2N0UNK5</accession>
<dbReference type="InterPro" id="IPR036388">
    <property type="entry name" value="WH-like_DNA-bd_sf"/>
</dbReference>
<keyword evidence="3" id="KW-0902">Two-component regulatory system</keyword>
<dbReference type="SMART" id="SM00448">
    <property type="entry name" value="REC"/>
    <property type="match status" value="1"/>
</dbReference>
<organism evidence="8 9">
    <name type="scientific">Ruminococcus bromii</name>
    <dbReference type="NCBI Taxonomy" id="40518"/>
    <lineage>
        <taxon>Bacteria</taxon>
        <taxon>Bacillati</taxon>
        <taxon>Bacillota</taxon>
        <taxon>Clostridia</taxon>
        <taxon>Eubacteriales</taxon>
        <taxon>Oscillospiraceae</taxon>
        <taxon>Ruminococcus</taxon>
    </lineage>
</organism>
<dbReference type="GO" id="GO:0006355">
    <property type="term" value="P:regulation of DNA-templated transcription"/>
    <property type="evidence" value="ECO:0007669"/>
    <property type="project" value="InterPro"/>
</dbReference>
<dbReference type="InterPro" id="IPR001789">
    <property type="entry name" value="Sig_transdc_resp-reg_receiver"/>
</dbReference>
<dbReference type="PANTHER" id="PTHR48111:SF1">
    <property type="entry name" value="TWO-COMPONENT RESPONSE REGULATOR ORR33"/>
    <property type="match status" value="1"/>
</dbReference>
<sequence>MYNILLVEDDKNIREMLVEYFSKRDKEKFNITLAENGLKGLDKAYENSYDLLLLDVMLPEMDGFTLCKEIRRYSDVPIMFITARTSEADMLNGYALGCDDYIVKPIALPVFYEKVKALIKRSKGLVRHNLLTVGNVSLNPNNGVVVSDGEEVTLTAKEYAILKILLENKNSVVSREKIITAVWHYDTMIDERVLDTHIKNIRKALGENASVLKTVIRRGYKAEDKK</sequence>
<dbReference type="RefSeq" id="WP_015522697.1">
    <property type="nucleotide sequence ID" value="NZ_CABMMZ010000038.1"/>
</dbReference>
<gene>
    <name evidence="8" type="ORF">RBATCC27255_00727</name>
</gene>
<evidence type="ECO:0000256" key="7">
    <source>
        <dbReference type="ARBA" id="ARBA00024867"/>
    </source>
</evidence>
<dbReference type="GO" id="GO:0000156">
    <property type="term" value="F:phosphorelay response regulator activity"/>
    <property type="evidence" value="ECO:0007669"/>
    <property type="project" value="TreeGrafter"/>
</dbReference>
<dbReference type="InterPro" id="IPR039420">
    <property type="entry name" value="WalR-like"/>
</dbReference>
<dbReference type="SMART" id="SM00862">
    <property type="entry name" value="Trans_reg_C"/>
    <property type="match status" value="1"/>
</dbReference>
<proteinExistence type="predicted"/>
<dbReference type="EMBL" id="NNSR01000038">
    <property type="protein sequence ID" value="PKD31812.1"/>
    <property type="molecule type" value="Genomic_DNA"/>
</dbReference>
<comment type="caution">
    <text evidence="8">The sequence shown here is derived from an EMBL/GenBank/DDBJ whole genome shotgun (WGS) entry which is preliminary data.</text>
</comment>
<dbReference type="SUPFAM" id="SSF52172">
    <property type="entry name" value="CheY-like"/>
    <property type="match status" value="1"/>
</dbReference>
<protein>
    <recommendedName>
        <fullName evidence="1">Stage 0 sporulation protein A homolog</fullName>
    </recommendedName>
</protein>
<evidence type="ECO:0000256" key="2">
    <source>
        <dbReference type="ARBA" id="ARBA00022553"/>
    </source>
</evidence>
<reference evidence="8" key="1">
    <citation type="journal article" date="2018" name="Environ. Microbiol.">
        <title>Sporulation capability and amylosome conservation among diverse human colonic and rumen isolates of the keystone starch-degrader Ruminococcus bromii.</title>
        <authorList>
            <person name="Mukhopadhya I."/>
            <person name="Morais S."/>
            <person name="Laverde-Gomez J."/>
            <person name="Sheridan P.O."/>
            <person name="Walker A.W."/>
            <person name="Kelly W."/>
            <person name="Klieve A.V."/>
            <person name="Ouwerkerk D."/>
            <person name="Duncan S.H."/>
            <person name="Louis P."/>
            <person name="Koropatkin N."/>
            <person name="Cockburn D."/>
            <person name="Kibler R."/>
            <person name="Cooper P.J."/>
            <person name="Sandoval C."/>
            <person name="Crost E."/>
            <person name="Juge N."/>
            <person name="Bayer E.A."/>
            <person name="Flint H.J."/>
        </authorList>
    </citation>
    <scope>NUCLEOTIDE SEQUENCE [LARGE SCALE GENOMIC DNA]</scope>
    <source>
        <strain evidence="8">ATCC 27255</strain>
    </source>
</reference>
<dbReference type="GO" id="GO:0032993">
    <property type="term" value="C:protein-DNA complex"/>
    <property type="evidence" value="ECO:0007669"/>
    <property type="project" value="TreeGrafter"/>
</dbReference>
<evidence type="ECO:0000256" key="6">
    <source>
        <dbReference type="ARBA" id="ARBA00023163"/>
    </source>
</evidence>
<dbReference type="AlphaFoldDB" id="A0A2N0UNK5"/>
<dbReference type="PANTHER" id="PTHR48111">
    <property type="entry name" value="REGULATOR OF RPOS"/>
    <property type="match status" value="1"/>
</dbReference>
<evidence type="ECO:0000256" key="3">
    <source>
        <dbReference type="ARBA" id="ARBA00023012"/>
    </source>
</evidence>
<evidence type="ECO:0000256" key="5">
    <source>
        <dbReference type="ARBA" id="ARBA00023125"/>
    </source>
</evidence>
<name>A0A2N0UNK5_9FIRM</name>
<dbReference type="Pfam" id="PF00486">
    <property type="entry name" value="Trans_reg_C"/>
    <property type="match status" value="1"/>
</dbReference>
<evidence type="ECO:0000313" key="8">
    <source>
        <dbReference type="EMBL" id="PKD31812.1"/>
    </source>
</evidence>
<evidence type="ECO:0000313" key="9">
    <source>
        <dbReference type="Proteomes" id="UP000233425"/>
    </source>
</evidence>
<evidence type="ECO:0000256" key="1">
    <source>
        <dbReference type="ARBA" id="ARBA00018672"/>
    </source>
</evidence>
<dbReference type="InterPro" id="IPR001867">
    <property type="entry name" value="OmpR/PhoB-type_DNA-bd"/>
</dbReference>
<dbReference type="GO" id="GO:0000976">
    <property type="term" value="F:transcription cis-regulatory region binding"/>
    <property type="evidence" value="ECO:0007669"/>
    <property type="project" value="TreeGrafter"/>
</dbReference>
<keyword evidence="5" id="KW-0238">DNA-binding</keyword>
<dbReference type="Gene3D" id="3.40.50.2300">
    <property type="match status" value="1"/>
</dbReference>
<dbReference type="PROSITE" id="PS50110">
    <property type="entry name" value="RESPONSE_REGULATORY"/>
    <property type="match status" value="1"/>
</dbReference>
<keyword evidence="9" id="KW-1185">Reference proteome</keyword>
<keyword evidence="6" id="KW-0804">Transcription</keyword>
<evidence type="ECO:0000256" key="4">
    <source>
        <dbReference type="ARBA" id="ARBA00023015"/>
    </source>
</evidence>
<dbReference type="CDD" id="cd17574">
    <property type="entry name" value="REC_OmpR"/>
    <property type="match status" value="1"/>
</dbReference>
<keyword evidence="4" id="KW-0805">Transcription regulation</keyword>
<dbReference type="GO" id="GO:0005829">
    <property type="term" value="C:cytosol"/>
    <property type="evidence" value="ECO:0007669"/>
    <property type="project" value="TreeGrafter"/>
</dbReference>
<dbReference type="Pfam" id="PF00072">
    <property type="entry name" value="Response_reg"/>
    <property type="match status" value="1"/>
</dbReference>
<dbReference type="Gene3D" id="1.10.10.10">
    <property type="entry name" value="Winged helix-like DNA-binding domain superfamily/Winged helix DNA-binding domain"/>
    <property type="match status" value="1"/>
</dbReference>
<dbReference type="InterPro" id="IPR011006">
    <property type="entry name" value="CheY-like_superfamily"/>
</dbReference>
<dbReference type="FunFam" id="3.40.50.2300:FF:000001">
    <property type="entry name" value="DNA-binding response regulator PhoB"/>
    <property type="match status" value="1"/>
</dbReference>